<reference evidence="2" key="1">
    <citation type="submission" date="2020-10" db="EMBL/GenBank/DDBJ databases">
        <authorList>
            <person name="Gilroy R."/>
        </authorList>
    </citation>
    <scope>NUCLEOTIDE SEQUENCE</scope>
    <source>
        <strain evidence="2">C6-149</strain>
    </source>
</reference>
<keyword evidence="2" id="KW-0436">Ligase</keyword>
<dbReference type="InterPro" id="IPR050664">
    <property type="entry name" value="Octanoyltrans_LipM/LipL"/>
</dbReference>
<accession>A0A9D9E951</accession>
<dbReference type="PROSITE" id="PS51733">
    <property type="entry name" value="BPL_LPL_CATALYTIC"/>
    <property type="match status" value="1"/>
</dbReference>
<protein>
    <submittedName>
        <fullName evidence="2">Lipoate--protein ligase family protein</fullName>
    </submittedName>
</protein>
<organism evidence="2 3">
    <name type="scientific">Candidatus Gallilactobacillus intestinavium</name>
    <dbReference type="NCBI Taxonomy" id="2840838"/>
    <lineage>
        <taxon>Bacteria</taxon>
        <taxon>Bacillati</taxon>
        <taxon>Bacillota</taxon>
        <taxon>Bacilli</taxon>
        <taxon>Lactobacillales</taxon>
        <taxon>Lactobacillaceae</taxon>
        <taxon>Lactobacillaceae incertae sedis</taxon>
        <taxon>Candidatus Gallilactobacillus</taxon>
    </lineage>
</organism>
<gene>
    <name evidence="2" type="ORF">IAA89_06875</name>
</gene>
<name>A0A9D9E951_9LACO</name>
<dbReference type="PANTHER" id="PTHR43679:SF2">
    <property type="entry name" value="OCTANOYL-[GCVH]:PROTEIN N-OCTANOYLTRANSFERASE"/>
    <property type="match status" value="1"/>
</dbReference>
<comment type="caution">
    <text evidence="2">The sequence shown here is derived from an EMBL/GenBank/DDBJ whole genome shotgun (WGS) entry which is preliminary data.</text>
</comment>
<evidence type="ECO:0000313" key="3">
    <source>
        <dbReference type="Proteomes" id="UP000823614"/>
    </source>
</evidence>
<evidence type="ECO:0000259" key="1">
    <source>
        <dbReference type="PROSITE" id="PS51733"/>
    </source>
</evidence>
<dbReference type="Proteomes" id="UP000823614">
    <property type="component" value="Unassembled WGS sequence"/>
</dbReference>
<dbReference type="GO" id="GO:0009249">
    <property type="term" value="P:protein lipoylation"/>
    <property type="evidence" value="ECO:0007669"/>
    <property type="project" value="UniProtKB-ARBA"/>
</dbReference>
<dbReference type="InterPro" id="IPR045864">
    <property type="entry name" value="aa-tRNA-synth_II/BPL/LPL"/>
</dbReference>
<dbReference type="GO" id="GO:0016740">
    <property type="term" value="F:transferase activity"/>
    <property type="evidence" value="ECO:0007669"/>
    <property type="project" value="UniProtKB-ARBA"/>
</dbReference>
<proteinExistence type="predicted"/>
<dbReference type="SUPFAM" id="SSF55681">
    <property type="entry name" value="Class II aaRS and biotin synthetases"/>
    <property type="match status" value="1"/>
</dbReference>
<feature type="domain" description="BPL/LPL catalytic" evidence="1">
    <location>
        <begin position="35"/>
        <end position="237"/>
    </location>
</feature>
<sequence length="268" mass="30898">MIKQQEILLLEQNFSNKQTLDSFATTNTLLDLISEINKPIIHFWTLPKHVILGLKDKRLPNLKKGIDFLHQKGFSTFIRNSGGLAVVNDPKIINISLFLPNASSISVNEAYQKMTQLIQHSLPDFIIKTGEIIHSYCPGTFDLSVVNQKIAGMSQRRHKDALVIMLYMSVAGDQISRSELIKKFYQIGLNNEENKWNFPDIHPSSMTTLFNIDHSIENNDVIKQNVLTLLETNNYILNNEFLEKYLKQDSYKKLFQNNLTKLQKYQIN</sequence>
<reference evidence="2" key="2">
    <citation type="journal article" date="2021" name="PeerJ">
        <title>Extensive microbial diversity within the chicken gut microbiome revealed by metagenomics and culture.</title>
        <authorList>
            <person name="Gilroy R."/>
            <person name="Ravi A."/>
            <person name="Getino M."/>
            <person name="Pursley I."/>
            <person name="Horton D.L."/>
            <person name="Alikhan N.F."/>
            <person name="Baker D."/>
            <person name="Gharbi K."/>
            <person name="Hall N."/>
            <person name="Watson M."/>
            <person name="Adriaenssens E.M."/>
            <person name="Foster-Nyarko E."/>
            <person name="Jarju S."/>
            <person name="Secka A."/>
            <person name="Antonio M."/>
            <person name="Oren A."/>
            <person name="Chaudhuri R.R."/>
            <person name="La Ragione R."/>
            <person name="Hildebrand F."/>
            <person name="Pallen M.J."/>
        </authorList>
    </citation>
    <scope>NUCLEOTIDE SEQUENCE</scope>
    <source>
        <strain evidence="2">C6-149</strain>
    </source>
</reference>
<dbReference type="Gene3D" id="3.30.930.10">
    <property type="entry name" value="Bira Bifunctional Protein, Domain 2"/>
    <property type="match status" value="1"/>
</dbReference>
<dbReference type="GO" id="GO:0016874">
    <property type="term" value="F:ligase activity"/>
    <property type="evidence" value="ECO:0007669"/>
    <property type="project" value="UniProtKB-KW"/>
</dbReference>
<dbReference type="EMBL" id="JADIMP010000110">
    <property type="protein sequence ID" value="MBO8442130.1"/>
    <property type="molecule type" value="Genomic_DNA"/>
</dbReference>
<evidence type="ECO:0000313" key="2">
    <source>
        <dbReference type="EMBL" id="MBO8442130.1"/>
    </source>
</evidence>
<dbReference type="AlphaFoldDB" id="A0A9D9E951"/>
<dbReference type="PANTHER" id="PTHR43679">
    <property type="entry name" value="OCTANOYLTRANSFERASE LIPM-RELATED"/>
    <property type="match status" value="1"/>
</dbReference>
<dbReference type="InterPro" id="IPR004143">
    <property type="entry name" value="BPL_LPL_catalytic"/>
</dbReference>
<dbReference type="GO" id="GO:0140096">
    <property type="term" value="F:catalytic activity, acting on a protein"/>
    <property type="evidence" value="ECO:0007669"/>
    <property type="project" value="UniProtKB-ARBA"/>
</dbReference>
<dbReference type="Pfam" id="PF21948">
    <property type="entry name" value="LplA-B_cat"/>
    <property type="match status" value="1"/>
</dbReference>